<proteinExistence type="predicted"/>
<protein>
    <submittedName>
        <fullName evidence="2">DEAD domain-containing protein</fullName>
    </submittedName>
</protein>
<dbReference type="Proteomes" id="UP000095286">
    <property type="component" value="Unplaced"/>
</dbReference>
<evidence type="ECO:0000313" key="1">
    <source>
        <dbReference type="Proteomes" id="UP000095286"/>
    </source>
</evidence>
<organism evidence="1 2">
    <name type="scientific">Rhabditophanes sp. KR3021</name>
    <dbReference type="NCBI Taxonomy" id="114890"/>
    <lineage>
        <taxon>Eukaryota</taxon>
        <taxon>Metazoa</taxon>
        <taxon>Ecdysozoa</taxon>
        <taxon>Nematoda</taxon>
        <taxon>Chromadorea</taxon>
        <taxon>Rhabditida</taxon>
        <taxon>Tylenchina</taxon>
        <taxon>Panagrolaimomorpha</taxon>
        <taxon>Strongyloidoidea</taxon>
        <taxon>Alloionematidae</taxon>
        <taxon>Rhabditophanes</taxon>
    </lineage>
</organism>
<sequence>MIHEHTLEVMRREKMEENLKRLSFNIIGYTSRGNADILVKAGTGLGKSDGYILAAHTIIMKERERQKVVSLKAPAVLIFTQTSDKAKEILAKVYKYCKGIKIFNGMGGKGNDFIRDEIKNGFEIIVGGFAKFTGKLGRINGSPKSEVKFDLSCVKLIIFDEATTFYNIPHRFDKLKEFAPDIFKAIKIFCDTELDIAKIKQLCKNSYALECAYLIKEETVETFYTNKAVLGIND</sequence>
<accession>A0AC35TZE5</accession>
<reference evidence="2" key="1">
    <citation type="submission" date="2016-11" db="UniProtKB">
        <authorList>
            <consortium name="WormBaseParasite"/>
        </authorList>
    </citation>
    <scope>IDENTIFICATION</scope>
    <source>
        <strain evidence="2">KR3021</strain>
    </source>
</reference>
<name>A0AC35TZE5_9BILA</name>
<evidence type="ECO:0000313" key="2">
    <source>
        <dbReference type="WBParaSite" id="RSKR_0000617400.1"/>
    </source>
</evidence>
<dbReference type="WBParaSite" id="RSKR_0000617400.1">
    <property type="protein sequence ID" value="RSKR_0000617400.1"/>
    <property type="gene ID" value="RSKR_0000617400"/>
</dbReference>